<feature type="transmembrane region" description="Helical" evidence="2">
    <location>
        <begin position="12"/>
        <end position="34"/>
    </location>
</feature>
<evidence type="ECO:0000256" key="1">
    <source>
        <dbReference type="SAM" id="MobiDB-lite"/>
    </source>
</evidence>
<feature type="compositionally biased region" description="Basic and acidic residues" evidence="1">
    <location>
        <begin position="135"/>
        <end position="157"/>
    </location>
</feature>
<feature type="region of interest" description="Disordered" evidence="1">
    <location>
        <begin position="130"/>
        <end position="157"/>
    </location>
</feature>
<gene>
    <name evidence="3" type="ORF">LMG19083_00059</name>
</gene>
<accession>A0ABN9IE96</accession>
<evidence type="ECO:0000256" key="2">
    <source>
        <dbReference type="SAM" id="Phobius"/>
    </source>
</evidence>
<protein>
    <recommendedName>
        <fullName evidence="5">Pilus assembly protein PilW</fullName>
    </recommendedName>
</protein>
<sequence>MRRPPIRAARGVSLVELLVGMIIALIILGIALQLTLVARARYERLADEALIEDRGMQALDLISRAVQQAGWITDTPASSAVRRWPDADGTPSLVGQDDCGGPRMLPALTCQAGAPVVAHSDALLIRFAGRSTEPNGRDNDGATRDCTGHGVPERIAGESDPRAGYMLLYIARSSDAERAPQLMCRSIKRDYEHSPEEATGDGFVRGVETLQLLYTLGPTATSPAVTKSARAMDDNDWHRVQRVHVAVVVRGERFAANAAQSEHIALFPVLASPEGMQPEDVSFMPAEPRRHRARFTITLAVRNPLRCEVDAC</sequence>
<organism evidence="3 4">
    <name type="scientific">Ralstonia psammae</name>
    <dbReference type="NCBI Taxonomy" id="3058598"/>
    <lineage>
        <taxon>Bacteria</taxon>
        <taxon>Pseudomonadati</taxon>
        <taxon>Pseudomonadota</taxon>
        <taxon>Betaproteobacteria</taxon>
        <taxon>Burkholderiales</taxon>
        <taxon>Burkholderiaceae</taxon>
        <taxon>Ralstonia</taxon>
    </lineage>
</organism>
<dbReference type="Pfam" id="PF16074">
    <property type="entry name" value="PilW"/>
    <property type="match status" value="1"/>
</dbReference>
<dbReference type="InterPro" id="IPR032092">
    <property type="entry name" value="PilW"/>
</dbReference>
<comment type="caution">
    <text evidence="3">The sequence shown here is derived from an EMBL/GenBank/DDBJ whole genome shotgun (WGS) entry which is preliminary data.</text>
</comment>
<evidence type="ECO:0000313" key="3">
    <source>
        <dbReference type="EMBL" id="CAJ0775652.1"/>
    </source>
</evidence>
<keyword evidence="4" id="KW-1185">Reference proteome</keyword>
<dbReference type="Proteomes" id="UP001189813">
    <property type="component" value="Unassembled WGS sequence"/>
</dbReference>
<dbReference type="RefSeq" id="WP_316663391.1">
    <property type="nucleotide sequence ID" value="NZ_CATZBU010000001.1"/>
</dbReference>
<evidence type="ECO:0008006" key="5">
    <source>
        <dbReference type="Google" id="ProtNLM"/>
    </source>
</evidence>
<dbReference type="EMBL" id="CATZBU010000001">
    <property type="protein sequence ID" value="CAJ0775652.1"/>
    <property type="molecule type" value="Genomic_DNA"/>
</dbReference>
<keyword evidence="2" id="KW-0472">Membrane</keyword>
<keyword evidence="2" id="KW-0812">Transmembrane</keyword>
<keyword evidence="2" id="KW-1133">Transmembrane helix</keyword>
<reference evidence="3 4" key="1">
    <citation type="submission" date="2023-07" db="EMBL/GenBank/DDBJ databases">
        <authorList>
            <person name="Peeters C."/>
        </authorList>
    </citation>
    <scope>NUCLEOTIDE SEQUENCE [LARGE SCALE GENOMIC DNA]</scope>
    <source>
        <strain evidence="3 4">LMG 19083</strain>
    </source>
</reference>
<dbReference type="PROSITE" id="PS00409">
    <property type="entry name" value="PROKAR_NTER_METHYL"/>
    <property type="match status" value="1"/>
</dbReference>
<proteinExistence type="predicted"/>
<name>A0ABN9IE96_9RALS</name>
<evidence type="ECO:0000313" key="4">
    <source>
        <dbReference type="Proteomes" id="UP001189813"/>
    </source>
</evidence>
<dbReference type="InterPro" id="IPR012902">
    <property type="entry name" value="N_methyl_site"/>
</dbReference>